<gene>
    <name evidence="2" type="ordered locus">Sfla_4145</name>
</gene>
<organism evidence="2 3">
    <name type="scientific">Streptomyces pratensis (strain ATCC 33331 / IAF-45CD)</name>
    <dbReference type="NCBI Taxonomy" id="591167"/>
    <lineage>
        <taxon>Bacteria</taxon>
        <taxon>Bacillati</taxon>
        <taxon>Actinomycetota</taxon>
        <taxon>Actinomycetes</taxon>
        <taxon>Kitasatosporales</taxon>
        <taxon>Streptomycetaceae</taxon>
        <taxon>Streptomyces</taxon>
    </lineage>
</organism>
<dbReference type="EMBL" id="CP002475">
    <property type="protein sequence ID" value="ADW05554.1"/>
    <property type="molecule type" value="Genomic_DNA"/>
</dbReference>
<evidence type="ECO:0000256" key="1">
    <source>
        <dbReference type="SAM" id="MobiDB-lite"/>
    </source>
</evidence>
<evidence type="ECO:0000313" key="3">
    <source>
        <dbReference type="Proteomes" id="UP000002066"/>
    </source>
</evidence>
<sequence length="156" mass="15573">MGGRPSATAEPDGPLVASPLRSSGRQRPGAGRRAAAALLVLPLLGALGLVLGPTGAAPAHAASACSGRLVKTVTFSTGSLRVYESRAYACAVSVAKKPGARRAMRVSLQPRGGRAVVDSGKFTKLAGPVTVHALNRCVRASGSVGGSSGSTGWILC</sequence>
<evidence type="ECO:0000313" key="2">
    <source>
        <dbReference type="EMBL" id="ADW05554.1"/>
    </source>
</evidence>
<dbReference type="Proteomes" id="UP000002066">
    <property type="component" value="Chromosome"/>
</dbReference>
<name>A0A8D3WIN2_STRFA</name>
<protein>
    <recommendedName>
        <fullName evidence="4">Secreted protein</fullName>
    </recommendedName>
</protein>
<evidence type="ECO:0008006" key="4">
    <source>
        <dbReference type="Google" id="ProtNLM"/>
    </source>
</evidence>
<dbReference type="AlphaFoldDB" id="A0A8D3WIN2"/>
<dbReference type="KEGG" id="sfa:Sfla_4145"/>
<reference evidence="2 3" key="1">
    <citation type="submission" date="2011-01" db="EMBL/GenBank/DDBJ databases">
        <title>Complete sequence of chromosome of Streptomyces flavogriseus ATCC 33331.</title>
        <authorList>
            <consortium name="US DOE Joint Genome Institute"/>
            <person name="Lucas S."/>
            <person name="Copeland A."/>
            <person name="Lapidus A."/>
            <person name="Cheng J.-F."/>
            <person name="Goodwin L."/>
            <person name="Pitluck S."/>
            <person name="Davenport K."/>
            <person name="Detter J.C."/>
            <person name="Han C."/>
            <person name="Tapia R."/>
            <person name="Land M."/>
            <person name="Hauser L."/>
            <person name="Kyrpides N."/>
            <person name="Ivanova N."/>
            <person name="Ovchinnikova G."/>
            <person name="Pagani I."/>
            <person name="Brumm P."/>
            <person name="Mead D."/>
            <person name="Woyke T."/>
        </authorList>
    </citation>
    <scope>NUCLEOTIDE SEQUENCE [LARGE SCALE GENOMIC DNA]</scope>
    <source>
        <strain evidence="3">ATCC 33331 / IAF-45CD</strain>
    </source>
</reference>
<feature type="region of interest" description="Disordered" evidence="1">
    <location>
        <begin position="1"/>
        <end position="29"/>
    </location>
</feature>
<proteinExistence type="predicted"/>
<accession>A0A8D3WIN2</accession>